<keyword evidence="3" id="KW-1185">Reference proteome</keyword>
<dbReference type="CDD" id="cd07176">
    <property type="entry name" value="terB"/>
    <property type="match status" value="1"/>
</dbReference>
<dbReference type="InterPro" id="IPR029024">
    <property type="entry name" value="TerB-like"/>
</dbReference>
<evidence type="ECO:0000256" key="1">
    <source>
        <dbReference type="SAM" id="MobiDB-lite"/>
    </source>
</evidence>
<dbReference type="Proteomes" id="UP000001351">
    <property type="component" value="Chromosome"/>
</dbReference>
<reference evidence="2 3" key="1">
    <citation type="journal article" date="2011" name="Mol. Biol. Evol.">
        <title>Comparative genomic analysis of fruiting body formation in Myxococcales.</title>
        <authorList>
            <person name="Huntley S."/>
            <person name="Hamann N."/>
            <person name="Wegener-Feldbrugge S."/>
            <person name="Treuner-Lange A."/>
            <person name="Kube M."/>
            <person name="Reinhardt R."/>
            <person name="Klages S."/>
            <person name="Muller R."/>
            <person name="Ronning C.M."/>
            <person name="Nierman W.C."/>
            <person name="Sogaard-Andersen L."/>
        </authorList>
    </citation>
    <scope>NUCLEOTIDE SEQUENCE [LARGE SCALE GENOMIC DNA]</scope>
    <source>
        <strain evidence="2 3">DW4/3-1</strain>
    </source>
</reference>
<dbReference type="KEGG" id="sur:STAUR_7432"/>
<dbReference type="HOGENOM" id="CLU_1309493_0_0_7"/>
<dbReference type="Gene3D" id="1.10.3680.10">
    <property type="entry name" value="TerB-like"/>
    <property type="match status" value="1"/>
</dbReference>
<dbReference type="SUPFAM" id="SSF158682">
    <property type="entry name" value="TerB-like"/>
    <property type="match status" value="1"/>
</dbReference>
<evidence type="ECO:0000313" key="3">
    <source>
        <dbReference type="Proteomes" id="UP000001351"/>
    </source>
</evidence>
<dbReference type="AlphaFoldDB" id="E3FEN2"/>
<evidence type="ECO:0008006" key="4">
    <source>
        <dbReference type="Google" id="ProtNLM"/>
    </source>
</evidence>
<dbReference type="Pfam" id="PF04391">
    <property type="entry name" value="DUF533"/>
    <property type="match status" value="1"/>
</dbReference>
<dbReference type="InterPro" id="IPR007486">
    <property type="entry name" value="YebE"/>
</dbReference>
<feature type="compositionally biased region" description="Polar residues" evidence="1">
    <location>
        <begin position="1"/>
        <end position="10"/>
    </location>
</feature>
<dbReference type="eggNOG" id="COG2979">
    <property type="taxonomic scope" value="Bacteria"/>
</dbReference>
<dbReference type="EMBL" id="CP002271">
    <property type="protein sequence ID" value="ADO75188.1"/>
    <property type="molecule type" value="Genomic_DNA"/>
</dbReference>
<organism evidence="2 3">
    <name type="scientific">Stigmatella aurantiaca (strain DW4/3-1)</name>
    <dbReference type="NCBI Taxonomy" id="378806"/>
    <lineage>
        <taxon>Bacteria</taxon>
        <taxon>Pseudomonadati</taxon>
        <taxon>Myxococcota</taxon>
        <taxon>Myxococcia</taxon>
        <taxon>Myxococcales</taxon>
        <taxon>Cystobacterineae</taxon>
        <taxon>Archangiaceae</taxon>
        <taxon>Stigmatella</taxon>
    </lineage>
</organism>
<sequence>MLETNRSLPWTSTTAPSASSTRGSAASRRLQISAFGPRGHPLSCVAEQPGPLLSASPSLPRAACPGDDMTHEYPQEQLLAFVQAMANVAASDGRITEDERQHLDDVVVGIGLSPRDPQVAALIEGEFQKPSRLTDIVSKIEIRELRVSLLRMCVEVACADGEIANEERASVKEAANAFGLDVSVADELIDWTLASIKLEQREREIMAKLL</sequence>
<name>E3FEN2_STIAD</name>
<protein>
    <recommendedName>
        <fullName evidence="4">Co-chaperone DjlA N-terminal domain-containing protein</fullName>
    </recommendedName>
</protein>
<evidence type="ECO:0000313" key="2">
    <source>
        <dbReference type="EMBL" id="ADO75188.1"/>
    </source>
</evidence>
<dbReference type="STRING" id="378806.STAUR_7432"/>
<accession>E3FEN2</accession>
<feature type="region of interest" description="Disordered" evidence="1">
    <location>
        <begin position="1"/>
        <end position="26"/>
    </location>
</feature>
<feature type="compositionally biased region" description="Low complexity" evidence="1">
    <location>
        <begin position="11"/>
        <end position="26"/>
    </location>
</feature>
<gene>
    <name evidence="2" type="ordered locus">STAUR_7432</name>
</gene>
<proteinExistence type="predicted"/>